<feature type="domain" description="RecA family profile 1" evidence="1">
    <location>
        <begin position="26"/>
        <end position="210"/>
    </location>
</feature>
<dbReference type="Proteomes" id="UP001558652">
    <property type="component" value="Unassembled WGS sequence"/>
</dbReference>
<proteinExistence type="predicted"/>
<organism evidence="2 3">
    <name type="scientific">Ranatra chinensis</name>
    <dbReference type="NCBI Taxonomy" id="642074"/>
    <lineage>
        <taxon>Eukaryota</taxon>
        <taxon>Metazoa</taxon>
        <taxon>Ecdysozoa</taxon>
        <taxon>Arthropoda</taxon>
        <taxon>Hexapoda</taxon>
        <taxon>Insecta</taxon>
        <taxon>Pterygota</taxon>
        <taxon>Neoptera</taxon>
        <taxon>Paraneoptera</taxon>
        <taxon>Hemiptera</taxon>
        <taxon>Heteroptera</taxon>
        <taxon>Panheteroptera</taxon>
        <taxon>Nepomorpha</taxon>
        <taxon>Nepidae</taxon>
        <taxon>Ranatrinae</taxon>
        <taxon>Ranatra</taxon>
    </lineage>
</organism>
<dbReference type="Pfam" id="PF08423">
    <property type="entry name" value="Rad51"/>
    <property type="match status" value="1"/>
</dbReference>
<reference evidence="2 3" key="1">
    <citation type="submission" date="2024-07" db="EMBL/GenBank/DDBJ databases">
        <title>Chromosome-level genome assembly of the water stick insect Ranatra chinensis (Heteroptera: Nepidae).</title>
        <authorList>
            <person name="Liu X."/>
        </authorList>
    </citation>
    <scope>NUCLEOTIDE SEQUENCE [LARGE SCALE GENOMIC DNA]</scope>
    <source>
        <strain evidence="2">Cailab_2021Rc</strain>
        <tissue evidence="2">Muscle</tissue>
    </source>
</reference>
<dbReference type="SUPFAM" id="SSF52540">
    <property type="entry name" value="P-loop containing nucleoside triphosphate hydrolases"/>
    <property type="match status" value="1"/>
</dbReference>
<dbReference type="InterPro" id="IPR013632">
    <property type="entry name" value="Rad51_C"/>
</dbReference>
<dbReference type="InterPro" id="IPR030547">
    <property type="entry name" value="XRCC2"/>
</dbReference>
<dbReference type="AlphaFoldDB" id="A0ABD0ZFX9"/>
<evidence type="ECO:0000259" key="1">
    <source>
        <dbReference type="PROSITE" id="PS50162"/>
    </source>
</evidence>
<dbReference type="InterPro" id="IPR027417">
    <property type="entry name" value="P-loop_NTPase"/>
</dbReference>
<accession>A0ABD0ZFX9</accession>
<protein>
    <recommendedName>
        <fullName evidence="1">RecA family profile 1 domain-containing protein</fullName>
    </recommendedName>
</protein>
<gene>
    <name evidence="2" type="ORF">AAG570_006666</name>
</gene>
<dbReference type="EMBL" id="JBFDAA010000002">
    <property type="protein sequence ID" value="KAL1139688.1"/>
    <property type="molecule type" value="Genomic_DNA"/>
</dbReference>
<dbReference type="Gene3D" id="3.40.50.300">
    <property type="entry name" value="P-loop containing nucleotide triphosphate hydrolases"/>
    <property type="match status" value="1"/>
</dbReference>
<dbReference type="PROSITE" id="PS50162">
    <property type="entry name" value="RECA_2"/>
    <property type="match status" value="1"/>
</dbReference>
<dbReference type="PANTHER" id="PTHR46644">
    <property type="entry name" value="DNA REPAIR PROTEIN XRCC2"/>
    <property type="match status" value="1"/>
</dbReference>
<dbReference type="InterPro" id="IPR020588">
    <property type="entry name" value="RecA_ATP-bd"/>
</dbReference>
<dbReference type="PANTHER" id="PTHR46644:SF2">
    <property type="entry name" value="DNA REPAIR PROTEIN XRCC2"/>
    <property type="match status" value="1"/>
</dbReference>
<evidence type="ECO:0000313" key="3">
    <source>
        <dbReference type="Proteomes" id="UP001558652"/>
    </source>
</evidence>
<name>A0ABD0ZFX9_9HEMI</name>
<comment type="caution">
    <text evidence="2">The sequence shown here is derived from an EMBL/GenBank/DDBJ whole genome shotgun (WGS) entry which is preliminary data.</text>
</comment>
<keyword evidence="3" id="KW-1185">Reference proteome</keyword>
<sequence>MVFFSHINISFQDLIYKEETALQLLSRLRPRPSLLYLEPRLFPEGLKPYEVVEIYGEHSTGKTLLLMQLIKTAILPTSYNDVALRGLDADVILLNTDHHFNISKLGLLMKKYIKKCFNQDKSIENLIIFNCFESESLHMSFHVIKKLLCENVRISLIFIDSICAFYWLDTIKGGIRKMDLYVINTIRSLSTCINSFKVSVIFTRPKFFQTAFNPSASLSSVFDLKSINVSIHLDKRIHHEDSFQAEVRKAASAHTVYYTINDEGINWL</sequence>
<evidence type="ECO:0000313" key="2">
    <source>
        <dbReference type="EMBL" id="KAL1139688.1"/>
    </source>
</evidence>